<dbReference type="VEuPathDB" id="FungiDB:BDBG_03312"/>
<feature type="compositionally biased region" description="Basic and acidic residues" evidence="1">
    <location>
        <begin position="9"/>
        <end position="20"/>
    </location>
</feature>
<dbReference type="KEGG" id="bgh:BDBG_03312"/>
<dbReference type="EMBL" id="GG657452">
    <property type="protein sequence ID" value="OAT07227.1"/>
    <property type="molecule type" value="Genomic_DNA"/>
</dbReference>
<sequence>MGSGPSPKAKPEPAKMEMRLGRNPVAAALKVRARGISERRGDPVFFTSLVLTALKDASLYWQ</sequence>
<organism evidence="2 3">
    <name type="scientific">Blastomyces gilchristii (strain SLH14081)</name>
    <name type="common">Blastomyces dermatitidis</name>
    <dbReference type="NCBI Taxonomy" id="559298"/>
    <lineage>
        <taxon>Eukaryota</taxon>
        <taxon>Fungi</taxon>
        <taxon>Dikarya</taxon>
        <taxon>Ascomycota</taxon>
        <taxon>Pezizomycotina</taxon>
        <taxon>Eurotiomycetes</taxon>
        <taxon>Eurotiomycetidae</taxon>
        <taxon>Onygenales</taxon>
        <taxon>Ajellomycetaceae</taxon>
        <taxon>Blastomyces</taxon>
    </lineage>
</organism>
<dbReference type="AlphaFoldDB" id="A0A179UJ98"/>
<gene>
    <name evidence="2" type="ORF">BDBG_03312</name>
</gene>
<dbReference type="RefSeq" id="XP_031577658.1">
    <property type="nucleotide sequence ID" value="XM_031721189.1"/>
</dbReference>
<dbReference type="GeneID" id="8509949"/>
<evidence type="ECO:0000256" key="1">
    <source>
        <dbReference type="SAM" id="MobiDB-lite"/>
    </source>
</evidence>
<protein>
    <submittedName>
        <fullName evidence="2">Uncharacterized protein</fullName>
    </submittedName>
</protein>
<evidence type="ECO:0000313" key="3">
    <source>
        <dbReference type="Proteomes" id="UP000002038"/>
    </source>
</evidence>
<evidence type="ECO:0000313" key="2">
    <source>
        <dbReference type="EMBL" id="OAT07227.1"/>
    </source>
</evidence>
<feature type="region of interest" description="Disordered" evidence="1">
    <location>
        <begin position="1"/>
        <end position="21"/>
    </location>
</feature>
<proteinExistence type="predicted"/>
<keyword evidence="3" id="KW-1185">Reference proteome</keyword>
<reference evidence="3" key="1">
    <citation type="journal article" date="2015" name="PLoS Genet.">
        <title>The dynamic genome and transcriptome of the human fungal pathogen Blastomyces and close relative Emmonsia.</title>
        <authorList>
            <person name="Munoz J.F."/>
            <person name="Gauthier G.M."/>
            <person name="Desjardins C.A."/>
            <person name="Gallo J.E."/>
            <person name="Holder J."/>
            <person name="Sullivan T.D."/>
            <person name="Marty A.J."/>
            <person name="Carmen J.C."/>
            <person name="Chen Z."/>
            <person name="Ding L."/>
            <person name="Gujja S."/>
            <person name="Magrini V."/>
            <person name="Misas E."/>
            <person name="Mitreva M."/>
            <person name="Priest M."/>
            <person name="Saif S."/>
            <person name="Whiston E.A."/>
            <person name="Young S."/>
            <person name="Zeng Q."/>
            <person name="Goldman W.E."/>
            <person name="Mardis E.R."/>
            <person name="Taylor J.W."/>
            <person name="McEwen J.G."/>
            <person name="Clay O.K."/>
            <person name="Klein B.S."/>
            <person name="Cuomo C.A."/>
        </authorList>
    </citation>
    <scope>NUCLEOTIDE SEQUENCE [LARGE SCALE GENOMIC DNA]</scope>
    <source>
        <strain evidence="3">SLH14081</strain>
    </source>
</reference>
<name>A0A179UJ98_BLAGS</name>
<dbReference type="Proteomes" id="UP000002038">
    <property type="component" value="Unassembled WGS sequence"/>
</dbReference>
<accession>A0A179UJ98</accession>